<reference evidence="2 3" key="1">
    <citation type="submission" date="2020-08" db="EMBL/GenBank/DDBJ databases">
        <title>Functional genomics of gut bacteria from endangered species of beetles.</title>
        <authorList>
            <person name="Carlos-Shanley C."/>
        </authorList>
    </citation>
    <scope>NUCLEOTIDE SEQUENCE [LARGE SCALE GENOMIC DNA]</scope>
    <source>
        <strain evidence="2 3">S00123</strain>
    </source>
</reference>
<keyword evidence="3" id="KW-1185">Reference proteome</keyword>
<feature type="transmembrane region" description="Helical" evidence="1">
    <location>
        <begin position="117"/>
        <end position="136"/>
    </location>
</feature>
<proteinExistence type="predicted"/>
<evidence type="ECO:0000313" key="3">
    <source>
        <dbReference type="Proteomes" id="UP000539957"/>
    </source>
</evidence>
<dbReference type="EMBL" id="JACHKY010000002">
    <property type="protein sequence ID" value="MBB4797297.1"/>
    <property type="molecule type" value="Genomic_DNA"/>
</dbReference>
<comment type="caution">
    <text evidence="2">The sequence shown here is derived from an EMBL/GenBank/DDBJ whole genome shotgun (WGS) entry which is preliminary data.</text>
</comment>
<dbReference type="RefSeq" id="WP_184267808.1">
    <property type="nucleotide sequence ID" value="NZ_JACHKY010000002.1"/>
</dbReference>
<sequence length="140" mass="14087">MSVDEFDPAIERLFARAPAFADSAQFEAGVAAKLNKSSRFRTVALSVAGLVGGLIAVREVLNVDFNIGSSSASASAGGGATQGLSMAGVDAAQAVQSLLDRLGLAGLDLGTMGGMQMFWATAGVLVALLAAGVVKLSQEI</sequence>
<dbReference type="Proteomes" id="UP000539957">
    <property type="component" value="Unassembled WGS sequence"/>
</dbReference>
<organism evidence="2 3">
    <name type="scientific">Brevundimonas bullata</name>
    <dbReference type="NCBI Taxonomy" id="13160"/>
    <lineage>
        <taxon>Bacteria</taxon>
        <taxon>Pseudomonadati</taxon>
        <taxon>Pseudomonadota</taxon>
        <taxon>Alphaproteobacteria</taxon>
        <taxon>Caulobacterales</taxon>
        <taxon>Caulobacteraceae</taxon>
        <taxon>Brevundimonas</taxon>
    </lineage>
</organism>
<evidence type="ECO:0000313" key="2">
    <source>
        <dbReference type="EMBL" id="MBB4797297.1"/>
    </source>
</evidence>
<name>A0A7W7N3J1_9CAUL</name>
<feature type="transmembrane region" description="Helical" evidence="1">
    <location>
        <begin position="43"/>
        <end position="61"/>
    </location>
</feature>
<protein>
    <submittedName>
        <fullName evidence="2">Uncharacterized protein</fullName>
    </submittedName>
</protein>
<evidence type="ECO:0000256" key="1">
    <source>
        <dbReference type="SAM" id="Phobius"/>
    </source>
</evidence>
<keyword evidence="1" id="KW-0812">Transmembrane</keyword>
<keyword evidence="1" id="KW-1133">Transmembrane helix</keyword>
<accession>A0A7W7N3J1</accession>
<dbReference type="AlphaFoldDB" id="A0A7W7N3J1"/>
<gene>
    <name evidence="2" type="ORF">HNP32_001021</name>
</gene>
<keyword evidence="1" id="KW-0472">Membrane</keyword>